<keyword evidence="1" id="KW-0732">Signal</keyword>
<dbReference type="Pfam" id="PF20009">
    <property type="entry name" value="GEVED"/>
    <property type="match status" value="1"/>
</dbReference>
<evidence type="ECO:0000259" key="3">
    <source>
        <dbReference type="Pfam" id="PF20009"/>
    </source>
</evidence>
<comment type="caution">
    <text evidence="4">The sequence shown here is derived from an EMBL/GenBank/DDBJ whole genome shotgun (WGS) entry which is preliminary data.</text>
</comment>
<evidence type="ECO:0000313" key="5">
    <source>
        <dbReference type="Proteomes" id="UP000284379"/>
    </source>
</evidence>
<dbReference type="Proteomes" id="UP000284379">
    <property type="component" value="Unassembled WGS sequence"/>
</dbReference>
<gene>
    <name evidence="4" type="ORF">DW888_17115</name>
</gene>
<evidence type="ECO:0000313" key="4">
    <source>
        <dbReference type="EMBL" id="RHB32338.1"/>
    </source>
</evidence>
<dbReference type="NCBIfam" id="TIGR04183">
    <property type="entry name" value="Por_Secre_tail"/>
    <property type="match status" value="1"/>
</dbReference>
<dbReference type="InterPro" id="IPR026444">
    <property type="entry name" value="Secre_tail"/>
</dbReference>
<feature type="signal peptide" evidence="1">
    <location>
        <begin position="1"/>
        <end position="21"/>
    </location>
</feature>
<dbReference type="EMBL" id="QSGO01000019">
    <property type="protein sequence ID" value="RHB32338.1"/>
    <property type="molecule type" value="Genomic_DNA"/>
</dbReference>
<sequence>MKKKLLCCFTLLSMVAGQAMSQSQLCRPELTWGAYACISKVEINGMVSESSTTPEGWDGKIGSNTYDENVLFADYTMDRERVVTLEAGKEYELKITVCNFSSGAGDEYYVTAFFDWNGDSKLTAAETVFQKSIAVGKPGQSSFKVVSGKITVPADASKTFTMRTYLHYKTPDVPYTDPCSTQDGGVLQDYTVQLDGGTSIENTSLDAFAVYPNPTDGEVFIKLENANEYMLYSVDGKLVQKGMITGNSINISGNASGMYILQVKTNDGLVKRANIIIK</sequence>
<feature type="domain" description="GEVED" evidence="3">
    <location>
        <begin position="109"/>
        <end position="193"/>
    </location>
</feature>
<dbReference type="Pfam" id="PF18962">
    <property type="entry name" value="Por_Secre_tail"/>
    <property type="match status" value="1"/>
</dbReference>
<evidence type="ECO:0000259" key="2">
    <source>
        <dbReference type="Pfam" id="PF18962"/>
    </source>
</evidence>
<dbReference type="InterPro" id="IPR045474">
    <property type="entry name" value="GEVED"/>
</dbReference>
<evidence type="ECO:0000256" key="1">
    <source>
        <dbReference type="SAM" id="SignalP"/>
    </source>
</evidence>
<dbReference type="AlphaFoldDB" id="A0A413VFF7"/>
<name>A0A413VFF7_9BACE</name>
<reference evidence="4 5" key="1">
    <citation type="submission" date="2018-08" db="EMBL/GenBank/DDBJ databases">
        <title>A genome reference for cultivated species of the human gut microbiota.</title>
        <authorList>
            <person name="Zou Y."/>
            <person name="Xue W."/>
            <person name="Luo G."/>
        </authorList>
    </citation>
    <scope>NUCLEOTIDE SEQUENCE [LARGE SCALE GENOMIC DNA]</scope>
    <source>
        <strain evidence="4 5">AM40-30BH</strain>
    </source>
</reference>
<organism evidence="4 5">
    <name type="scientific">Bacteroides nordii</name>
    <dbReference type="NCBI Taxonomy" id="291645"/>
    <lineage>
        <taxon>Bacteria</taxon>
        <taxon>Pseudomonadati</taxon>
        <taxon>Bacteroidota</taxon>
        <taxon>Bacteroidia</taxon>
        <taxon>Bacteroidales</taxon>
        <taxon>Bacteroidaceae</taxon>
        <taxon>Bacteroides</taxon>
    </lineage>
</organism>
<feature type="domain" description="Secretion system C-terminal sorting" evidence="2">
    <location>
        <begin position="210"/>
        <end position="271"/>
    </location>
</feature>
<proteinExistence type="predicted"/>
<accession>A0A413VFF7</accession>
<protein>
    <submittedName>
        <fullName evidence="4">T9SS C-terminal target domain-containing protein</fullName>
    </submittedName>
</protein>
<feature type="chain" id="PRO_5019059331" evidence="1">
    <location>
        <begin position="22"/>
        <end position="278"/>
    </location>
</feature>
<dbReference type="RefSeq" id="WP_007487565.1">
    <property type="nucleotide sequence ID" value="NZ_CABJFV010000019.1"/>
</dbReference>